<dbReference type="GO" id="GO:0008270">
    <property type="term" value="F:zinc ion binding"/>
    <property type="evidence" value="ECO:0007669"/>
    <property type="project" value="InterPro"/>
</dbReference>
<feature type="compositionally biased region" description="Pro residues" evidence="6">
    <location>
        <begin position="130"/>
        <end position="144"/>
    </location>
</feature>
<dbReference type="STRING" id="28573.A0A0U1M5Y8"/>
<evidence type="ECO:0000313" key="8">
    <source>
        <dbReference type="Proteomes" id="UP000054383"/>
    </source>
</evidence>
<evidence type="ECO:0008006" key="9">
    <source>
        <dbReference type="Google" id="ProtNLM"/>
    </source>
</evidence>
<accession>A0A0U1M5Y8</accession>
<reference evidence="7 8" key="1">
    <citation type="submission" date="2015-04" db="EMBL/GenBank/DDBJ databases">
        <authorList>
            <person name="Syromyatnikov M.Y."/>
            <person name="Popov V.N."/>
        </authorList>
    </citation>
    <scope>NUCLEOTIDE SEQUENCE [LARGE SCALE GENOMIC DNA]</scope>
    <source>
        <strain evidence="7">WF-38-12</strain>
    </source>
</reference>
<dbReference type="InterPro" id="IPR036864">
    <property type="entry name" value="Zn2-C6_fun-type_DNA-bd_sf"/>
</dbReference>
<feature type="compositionally biased region" description="Low complexity" evidence="6">
    <location>
        <begin position="110"/>
        <end position="121"/>
    </location>
</feature>
<dbReference type="EMBL" id="CVMT01000007">
    <property type="protein sequence ID" value="CRG90356.1"/>
    <property type="molecule type" value="Genomic_DNA"/>
</dbReference>
<dbReference type="PANTHER" id="PTHR31845:SF18">
    <property type="entry name" value="ZN(II)2CYS6 TRANSCRIPTION FACTOR (EUROFUNG)"/>
    <property type="match status" value="1"/>
</dbReference>
<keyword evidence="8" id="KW-1185">Reference proteome</keyword>
<dbReference type="GO" id="GO:0000976">
    <property type="term" value="F:transcription cis-regulatory region binding"/>
    <property type="evidence" value="ECO:0007669"/>
    <property type="project" value="TreeGrafter"/>
</dbReference>
<dbReference type="PANTHER" id="PTHR31845">
    <property type="entry name" value="FINGER DOMAIN PROTEIN, PUTATIVE-RELATED"/>
    <property type="match status" value="1"/>
</dbReference>
<protein>
    <recommendedName>
        <fullName evidence="9">Zn(2)-C6 fungal-type domain-containing protein</fullName>
    </recommendedName>
</protein>
<keyword evidence="5" id="KW-0539">Nucleus</keyword>
<evidence type="ECO:0000313" key="7">
    <source>
        <dbReference type="EMBL" id="CRG90356.1"/>
    </source>
</evidence>
<dbReference type="Gene3D" id="4.10.240.10">
    <property type="entry name" value="Zn(2)-C6 fungal-type DNA-binding domain"/>
    <property type="match status" value="1"/>
</dbReference>
<keyword evidence="4" id="KW-0804">Transcription</keyword>
<keyword evidence="3" id="KW-0238">DNA-binding</keyword>
<evidence type="ECO:0000256" key="5">
    <source>
        <dbReference type="ARBA" id="ARBA00023242"/>
    </source>
</evidence>
<dbReference type="AlphaFoldDB" id="A0A0U1M5Y8"/>
<dbReference type="OrthoDB" id="4226184at2759"/>
<gene>
    <name evidence="7" type="ORF">PISL3812_07400</name>
</gene>
<dbReference type="SUPFAM" id="SSF57701">
    <property type="entry name" value="Zn2/Cys6 DNA-binding domain"/>
    <property type="match status" value="1"/>
</dbReference>
<comment type="subcellular location">
    <subcellularLocation>
        <location evidence="1">Nucleus</location>
    </subcellularLocation>
</comment>
<dbReference type="GO" id="GO:0000981">
    <property type="term" value="F:DNA-binding transcription factor activity, RNA polymerase II-specific"/>
    <property type="evidence" value="ECO:0007669"/>
    <property type="project" value="InterPro"/>
</dbReference>
<dbReference type="GO" id="GO:0005634">
    <property type="term" value="C:nucleus"/>
    <property type="evidence" value="ECO:0007669"/>
    <property type="project" value="UniProtKB-SubCell"/>
</dbReference>
<organism evidence="7 8">
    <name type="scientific">Talaromyces islandicus</name>
    <name type="common">Penicillium islandicum</name>
    <dbReference type="NCBI Taxonomy" id="28573"/>
    <lineage>
        <taxon>Eukaryota</taxon>
        <taxon>Fungi</taxon>
        <taxon>Dikarya</taxon>
        <taxon>Ascomycota</taxon>
        <taxon>Pezizomycotina</taxon>
        <taxon>Eurotiomycetes</taxon>
        <taxon>Eurotiomycetidae</taxon>
        <taxon>Eurotiales</taxon>
        <taxon>Trichocomaceae</taxon>
        <taxon>Talaromyces</taxon>
        <taxon>Talaromyces sect. Islandici</taxon>
    </lineage>
</organism>
<evidence type="ECO:0000256" key="4">
    <source>
        <dbReference type="ARBA" id="ARBA00023163"/>
    </source>
</evidence>
<dbReference type="Proteomes" id="UP000054383">
    <property type="component" value="Unassembled WGS sequence"/>
</dbReference>
<feature type="region of interest" description="Disordered" evidence="6">
    <location>
        <begin position="110"/>
        <end position="144"/>
    </location>
</feature>
<keyword evidence="2" id="KW-0805">Transcription regulation</keyword>
<sequence length="417" mass="46101">MDVRAGSPTRSSNYGLACMQCVKAKCRCVPRSSGGSSCERCFRLRKDCQPSNSARRRNAQKEKDSDARIAHLEGKIDTLLSVVQSAAGASGSSIDLHRLLNGGSMPLSMTGSSGVSTNSTSAIPDISQGPTPPTESFPTAPPSPALSDITPFEAEASFNFFRARMLPCFPFISLAPDVTVWQVRQHRPFLFQAIITVTTLSTQKKFARAEELKRLIFTSALLDVQSSFDLLVGILTYVAWSTDAFLGRADLLSRLMMLAISLVYDLRLFKPPPPDVQLLVTLTQGFSDDSRLANEETLHSFMDQQRAVLACFVLSSNISSHFGRIDALRWTPQMEEALRVIEKNKPYPTDEGFVFEVRLHLLMQRAAHIREQHDADRARTSTTTAGPVPGFLYLKALRGQLQEFRDALSPELQQQGK</sequence>
<proteinExistence type="predicted"/>
<name>A0A0U1M5Y8_TALIS</name>
<evidence type="ECO:0000256" key="1">
    <source>
        <dbReference type="ARBA" id="ARBA00004123"/>
    </source>
</evidence>
<dbReference type="OMA" id="YTEMCII"/>
<dbReference type="InterPro" id="IPR051089">
    <property type="entry name" value="prtT"/>
</dbReference>
<evidence type="ECO:0000256" key="2">
    <source>
        <dbReference type="ARBA" id="ARBA00023015"/>
    </source>
</evidence>
<evidence type="ECO:0000256" key="3">
    <source>
        <dbReference type="ARBA" id="ARBA00023125"/>
    </source>
</evidence>
<evidence type="ECO:0000256" key="6">
    <source>
        <dbReference type="SAM" id="MobiDB-lite"/>
    </source>
</evidence>